<sequence length="84" mass="9401">MAPSTKPHWSGETGITVLSDFEGVAVPVEATYVCYMPKRGSEWTEVKETVCKHANCLSSIFGTTVPEPLGLQFQNLWDARLHRY</sequence>
<evidence type="ECO:0000313" key="2">
    <source>
        <dbReference type="Proteomes" id="UP000054477"/>
    </source>
</evidence>
<keyword evidence="2" id="KW-1185">Reference proteome</keyword>
<dbReference type="AlphaFoldDB" id="A0A0C9XA44"/>
<reference evidence="1 2" key="1">
    <citation type="submission" date="2014-04" db="EMBL/GenBank/DDBJ databases">
        <authorList>
            <consortium name="DOE Joint Genome Institute"/>
            <person name="Kuo A."/>
            <person name="Kohler A."/>
            <person name="Nagy L.G."/>
            <person name="Floudas D."/>
            <person name="Copeland A."/>
            <person name="Barry K.W."/>
            <person name="Cichocki N."/>
            <person name="Veneault-Fourrey C."/>
            <person name="LaButti K."/>
            <person name="Lindquist E.A."/>
            <person name="Lipzen A."/>
            <person name="Lundell T."/>
            <person name="Morin E."/>
            <person name="Murat C."/>
            <person name="Sun H."/>
            <person name="Tunlid A."/>
            <person name="Henrissat B."/>
            <person name="Grigoriev I.V."/>
            <person name="Hibbett D.S."/>
            <person name="Martin F."/>
            <person name="Nordberg H.P."/>
            <person name="Cantor M.N."/>
            <person name="Hua S.X."/>
        </authorList>
    </citation>
    <scope>NUCLEOTIDE SEQUENCE [LARGE SCALE GENOMIC DNA]</scope>
    <source>
        <strain evidence="1 2">LaAM-08-1</strain>
    </source>
</reference>
<gene>
    <name evidence="1" type="ORF">K443DRAFT_684750</name>
</gene>
<dbReference type="EMBL" id="KN838861">
    <property type="protein sequence ID" value="KIJ93162.1"/>
    <property type="molecule type" value="Genomic_DNA"/>
</dbReference>
<accession>A0A0C9XA44</accession>
<reference evidence="2" key="2">
    <citation type="submission" date="2015-01" db="EMBL/GenBank/DDBJ databases">
        <title>Evolutionary Origins and Diversification of the Mycorrhizal Mutualists.</title>
        <authorList>
            <consortium name="DOE Joint Genome Institute"/>
            <consortium name="Mycorrhizal Genomics Consortium"/>
            <person name="Kohler A."/>
            <person name="Kuo A."/>
            <person name="Nagy L.G."/>
            <person name="Floudas D."/>
            <person name="Copeland A."/>
            <person name="Barry K.W."/>
            <person name="Cichocki N."/>
            <person name="Veneault-Fourrey C."/>
            <person name="LaButti K."/>
            <person name="Lindquist E.A."/>
            <person name="Lipzen A."/>
            <person name="Lundell T."/>
            <person name="Morin E."/>
            <person name="Murat C."/>
            <person name="Riley R."/>
            <person name="Ohm R."/>
            <person name="Sun H."/>
            <person name="Tunlid A."/>
            <person name="Henrissat B."/>
            <person name="Grigoriev I.V."/>
            <person name="Hibbett D.S."/>
            <person name="Martin F."/>
        </authorList>
    </citation>
    <scope>NUCLEOTIDE SEQUENCE [LARGE SCALE GENOMIC DNA]</scope>
    <source>
        <strain evidence="2">LaAM-08-1</strain>
    </source>
</reference>
<dbReference type="HOGENOM" id="CLU_2527813_0_0_1"/>
<evidence type="ECO:0000313" key="1">
    <source>
        <dbReference type="EMBL" id="KIJ93162.1"/>
    </source>
</evidence>
<name>A0A0C9XA44_9AGAR</name>
<dbReference type="Proteomes" id="UP000054477">
    <property type="component" value="Unassembled WGS sequence"/>
</dbReference>
<proteinExistence type="predicted"/>
<protein>
    <submittedName>
        <fullName evidence="1">Uncharacterized protein</fullName>
    </submittedName>
</protein>
<organism evidence="1 2">
    <name type="scientific">Laccaria amethystina LaAM-08-1</name>
    <dbReference type="NCBI Taxonomy" id="1095629"/>
    <lineage>
        <taxon>Eukaryota</taxon>
        <taxon>Fungi</taxon>
        <taxon>Dikarya</taxon>
        <taxon>Basidiomycota</taxon>
        <taxon>Agaricomycotina</taxon>
        <taxon>Agaricomycetes</taxon>
        <taxon>Agaricomycetidae</taxon>
        <taxon>Agaricales</taxon>
        <taxon>Agaricineae</taxon>
        <taxon>Hydnangiaceae</taxon>
        <taxon>Laccaria</taxon>
    </lineage>
</organism>